<reference evidence="2 3" key="1">
    <citation type="submission" date="2017-11" db="EMBL/GenBank/DDBJ databases">
        <title>Evolution of Phototrophy in the Chloroflexi Phylum Driven by Horizontal Gene Transfer.</title>
        <authorList>
            <person name="Ward L.M."/>
            <person name="Hemp J."/>
            <person name="Shih P.M."/>
            <person name="Mcglynn S.E."/>
            <person name="Fischer W."/>
        </authorList>
    </citation>
    <scope>NUCLEOTIDE SEQUENCE [LARGE SCALE GENOMIC DNA]</scope>
    <source>
        <strain evidence="2">JP3_13</strain>
    </source>
</reference>
<keyword evidence="1" id="KW-1133">Transmembrane helix</keyword>
<sequence>MKSFLHDEQPEALNSALENWLAAHADALIRGEPFTASAEGLSEAERAEAHSLMFLADRLREGLTPVTPDPAFVARLRSELLAQAPSQPALLAQWHKLPKGYKLAARIGGLTLTAGLALLAGSRLLELFLRAQRRQHSHDADLSLTAVS</sequence>
<organism evidence="2 3">
    <name type="scientific">Candidatus Thermofonsia Clade 1 bacterium</name>
    <dbReference type="NCBI Taxonomy" id="2364210"/>
    <lineage>
        <taxon>Bacteria</taxon>
        <taxon>Bacillati</taxon>
        <taxon>Chloroflexota</taxon>
        <taxon>Candidatus Thermofontia</taxon>
        <taxon>Candidatus Thermofonsia Clade 1</taxon>
    </lineage>
</organism>
<keyword evidence="1" id="KW-0812">Transmembrane</keyword>
<protein>
    <submittedName>
        <fullName evidence="2">Uncharacterized protein</fullName>
    </submittedName>
</protein>
<evidence type="ECO:0000313" key="2">
    <source>
        <dbReference type="EMBL" id="PJF37346.1"/>
    </source>
</evidence>
<feature type="transmembrane region" description="Helical" evidence="1">
    <location>
        <begin position="103"/>
        <end position="125"/>
    </location>
</feature>
<comment type="caution">
    <text evidence="2">The sequence shown here is derived from an EMBL/GenBank/DDBJ whole genome shotgun (WGS) entry which is preliminary data.</text>
</comment>
<keyword evidence="1" id="KW-0472">Membrane</keyword>
<dbReference type="EMBL" id="PGTM01000005">
    <property type="protein sequence ID" value="PJF37346.1"/>
    <property type="molecule type" value="Genomic_DNA"/>
</dbReference>
<dbReference type="Proteomes" id="UP000229681">
    <property type="component" value="Unassembled WGS sequence"/>
</dbReference>
<accession>A0A2M8PIH8</accession>
<dbReference type="AlphaFoldDB" id="A0A2M8PIH8"/>
<evidence type="ECO:0000256" key="1">
    <source>
        <dbReference type="SAM" id="Phobius"/>
    </source>
</evidence>
<evidence type="ECO:0000313" key="3">
    <source>
        <dbReference type="Proteomes" id="UP000229681"/>
    </source>
</evidence>
<proteinExistence type="predicted"/>
<name>A0A2M8PIH8_9CHLR</name>
<gene>
    <name evidence="2" type="ORF">CUN49_00905</name>
</gene>